<evidence type="ECO:0000313" key="2">
    <source>
        <dbReference type="EMBL" id="QHQ36354.1"/>
    </source>
</evidence>
<protein>
    <submittedName>
        <fullName evidence="2">GNAT family N-acetyltransferase</fullName>
    </submittedName>
</protein>
<name>A0A6P1T0A8_9RHOB</name>
<keyword evidence="3" id="KW-1185">Reference proteome</keyword>
<dbReference type="InterPro" id="IPR000182">
    <property type="entry name" value="GNAT_dom"/>
</dbReference>
<dbReference type="Proteomes" id="UP000464495">
    <property type="component" value="Chromosome"/>
</dbReference>
<dbReference type="AlphaFoldDB" id="A0A6P1T0A8"/>
<dbReference type="PANTHER" id="PTHR43138:SF1">
    <property type="entry name" value="N-ACETYLTRANSFERASE ACA1"/>
    <property type="match status" value="1"/>
</dbReference>
<feature type="domain" description="N-acetyltransferase" evidence="1">
    <location>
        <begin position="1"/>
        <end position="155"/>
    </location>
</feature>
<dbReference type="PANTHER" id="PTHR43138">
    <property type="entry name" value="ACETYLTRANSFERASE, GNAT FAMILY"/>
    <property type="match status" value="1"/>
</dbReference>
<dbReference type="PROSITE" id="PS51186">
    <property type="entry name" value="GNAT"/>
    <property type="match status" value="1"/>
</dbReference>
<dbReference type="InterPro" id="IPR052742">
    <property type="entry name" value="Mito_N-acetyltransferase"/>
</dbReference>
<dbReference type="SUPFAM" id="SSF55729">
    <property type="entry name" value="Acyl-CoA N-acyltransferases (Nat)"/>
    <property type="match status" value="1"/>
</dbReference>
<evidence type="ECO:0000313" key="3">
    <source>
        <dbReference type="Proteomes" id="UP000464495"/>
    </source>
</evidence>
<dbReference type="EMBL" id="CP046620">
    <property type="protein sequence ID" value="QHQ36354.1"/>
    <property type="molecule type" value="Genomic_DNA"/>
</dbReference>
<dbReference type="KEGG" id="amaq:GO499_14800"/>
<organism evidence="2 3">
    <name type="scientific">Algicella marina</name>
    <dbReference type="NCBI Taxonomy" id="2683284"/>
    <lineage>
        <taxon>Bacteria</taxon>
        <taxon>Pseudomonadati</taxon>
        <taxon>Pseudomonadota</taxon>
        <taxon>Alphaproteobacteria</taxon>
        <taxon>Rhodobacterales</taxon>
        <taxon>Paracoccaceae</taxon>
        <taxon>Algicella</taxon>
    </lineage>
</organism>
<gene>
    <name evidence="2" type="ORF">GO499_14800</name>
</gene>
<accession>A0A6P1T0A8</accession>
<reference evidence="2 3" key="1">
    <citation type="submission" date="2019-12" db="EMBL/GenBank/DDBJ databases">
        <title>Complete genome sequence of Algicella marina strain 9Alg 56(T) isolated from the red alga Tichocarpus crinitus.</title>
        <authorList>
            <person name="Kim S.-G."/>
            <person name="Nedashkovskaya O.I."/>
        </authorList>
    </citation>
    <scope>NUCLEOTIDE SEQUENCE [LARGE SCALE GENOMIC DNA]</scope>
    <source>
        <strain evidence="2 3">9Alg 56</strain>
    </source>
</reference>
<dbReference type="RefSeq" id="WP_161862901.1">
    <property type="nucleotide sequence ID" value="NZ_CP046620.1"/>
</dbReference>
<dbReference type="GO" id="GO:0016747">
    <property type="term" value="F:acyltransferase activity, transferring groups other than amino-acyl groups"/>
    <property type="evidence" value="ECO:0007669"/>
    <property type="project" value="InterPro"/>
</dbReference>
<proteinExistence type="predicted"/>
<keyword evidence="2" id="KW-0808">Transferase</keyword>
<dbReference type="Gene3D" id="3.40.630.30">
    <property type="match status" value="1"/>
</dbReference>
<dbReference type="InterPro" id="IPR016181">
    <property type="entry name" value="Acyl_CoA_acyltransferase"/>
</dbReference>
<sequence length="155" mass="17029">MEIRPYVEQDADAVWEMLRPVFRAGDTYCIDPEISREAALEFWAGGNHSAFVAGDAGTYYICPNQAGGGAHVCNCGFVTGVPGKGVARAMLEHALAEAERRGYRAMQFNFVVETNARALDIWFRAGFAEVGRLPGAFHHPERGYVDALVLYKSLV</sequence>
<dbReference type="Pfam" id="PF00583">
    <property type="entry name" value="Acetyltransf_1"/>
    <property type="match status" value="1"/>
</dbReference>
<evidence type="ECO:0000259" key="1">
    <source>
        <dbReference type="PROSITE" id="PS51186"/>
    </source>
</evidence>